<dbReference type="Pfam" id="PF01764">
    <property type="entry name" value="Lipase_3"/>
    <property type="match status" value="1"/>
</dbReference>
<keyword evidence="4" id="KW-0378">Hydrolase</keyword>
<dbReference type="GO" id="GO:0006629">
    <property type="term" value="P:lipid metabolic process"/>
    <property type="evidence" value="ECO:0007669"/>
    <property type="project" value="InterPro"/>
</dbReference>
<reference evidence="9 10" key="1">
    <citation type="submission" date="2022-03" db="EMBL/GenBank/DDBJ databases">
        <authorList>
            <person name="Nunn A."/>
            <person name="Chopra R."/>
            <person name="Nunn A."/>
            <person name="Contreras Garrido A."/>
        </authorList>
    </citation>
    <scope>NUCLEOTIDE SEQUENCE [LARGE SCALE GENOMIC DNA]</scope>
</reference>
<dbReference type="Gene3D" id="3.40.50.1820">
    <property type="entry name" value="alpha/beta hydrolase"/>
    <property type="match status" value="1"/>
</dbReference>
<keyword evidence="6" id="KW-0539">Nucleus</keyword>
<evidence type="ECO:0008006" key="11">
    <source>
        <dbReference type="Google" id="ProtNLM"/>
    </source>
</evidence>
<keyword evidence="3" id="KW-0963">Cytoplasm</keyword>
<dbReference type="InterPro" id="IPR041266">
    <property type="entry name" value="EDS1_EP"/>
</dbReference>
<dbReference type="InterPro" id="IPR029058">
    <property type="entry name" value="AB_hydrolase_fold"/>
</dbReference>
<dbReference type="PANTHER" id="PTHR46898:SF3">
    <property type="entry name" value="FUNGAL LIPASE-LIKE DOMAIN-CONTAINING PROTEIN"/>
    <property type="match status" value="1"/>
</dbReference>
<dbReference type="AlphaFoldDB" id="A0AAU9SVA7"/>
<dbReference type="InterPro" id="IPR044603">
    <property type="entry name" value="SAG101-like"/>
</dbReference>
<name>A0AAU9SVA7_THLAR</name>
<feature type="domain" description="Fungal lipase-type" evidence="7">
    <location>
        <begin position="84"/>
        <end position="201"/>
    </location>
</feature>
<dbReference type="GO" id="GO:0006952">
    <property type="term" value="P:defense response"/>
    <property type="evidence" value="ECO:0007669"/>
    <property type="project" value="UniProtKB-KW"/>
</dbReference>
<accession>A0AAU9SVA7</accession>
<proteinExistence type="predicted"/>
<feature type="domain" description="EDS1 EP" evidence="8">
    <location>
        <begin position="309"/>
        <end position="509"/>
    </location>
</feature>
<dbReference type="GO" id="GO:0005634">
    <property type="term" value="C:nucleus"/>
    <property type="evidence" value="ECO:0007669"/>
    <property type="project" value="UniProtKB-SubCell"/>
</dbReference>
<dbReference type="SUPFAM" id="SSF53474">
    <property type="entry name" value="alpha/beta-Hydrolases"/>
    <property type="match status" value="1"/>
</dbReference>
<evidence type="ECO:0000259" key="8">
    <source>
        <dbReference type="Pfam" id="PF18117"/>
    </source>
</evidence>
<dbReference type="InterPro" id="IPR002921">
    <property type="entry name" value="Fungal_lipase-type"/>
</dbReference>
<dbReference type="PANTHER" id="PTHR46898">
    <property type="entry name" value="SENESCENCE-ASSOCIATED CARBOXYLESTERASE 101"/>
    <property type="match status" value="1"/>
</dbReference>
<organism evidence="9 10">
    <name type="scientific">Thlaspi arvense</name>
    <name type="common">Field penny-cress</name>
    <dbReference type="NCBI Taxonomy" id="13288"/>
    <lineage>
        <taxon>Eukaryota</taxon>
        <taxon>Viridiplantae</taxon>
        <taxon>Streptophyta</taxon>
        <taxon>Embryophyta</taxon>
        <taxon>Tracheophyta</taxon>
        <taxon>Spermatophyta</taxon>
        <taxon>Magnoliopsida</taxon>
        <taxon>eudicotyledons</taxon>
        <taxon>Gunneridae</taxon>
        <taxon>Pentapetalae</taxon>
        <taxon>rosids</taxon>
        <taxon>malvids</taxon>
        <taxon>Brassicales</taxon>
        <taxon>Brassicaceae</taxon>
        <taxon>Thlaspideae</taxon>
        <taxon>Thlaspi</taxon>
    </lineage>
</organism>
<evidence type="ECO:0000256" key="6">
    <source>
        <dbReference type="ARBA" id="ARBA00023242"/>
    </source>
</evidence>
<evidence type="ECO:0000259" key="7">
    <source>
        <dbReference type="Pfam" id="PF01764"/>
    </source>
</evidence>
<evidence type="ECO:0000256" key="4">
    <source>
        <dbReference type="ARBA" id="ARBA00022801"/>
    </source>
</evidence>
<dbReference type="GO" id="GO:0005737">
    <property type="term" value="C:cytoplasm"/>
    <property type="evidence" value="ECO:0007669"/>
    <property type="project" value="UniProtKB-SubCell"/>
</dbReference>
<evidence type="ECO:0000256" key="2">
    <source>
        <dbReference type="ARBA" id="ARBA00004496"/>
    </source>
</evidence>
<dbReference type="GO" id="GO:0052689">
    <property type="term" value="F:carboxylic ester hydrolase activity"/>
    <property type="evidence" value="ECO:0007669"/>
    <property type="project" value="InterPro"/>
</dbReference>
<evidence type="ECO:0000256" key="1">
    <source>
        <dbReference type="ARBA" id="ARBA00004123"/>
    </source>
</evidence>
<sequence length="557" mass="63763">MDSYSLKGIELGKLVLSSGLLDSSWSKISEIHKSNYPNKDSALGIKIYREAKFTFVVFAAPPLRRDGSLNPTSTLLSRSENQNPFQFLCSDKISSFSLHKPAYELFSSAYKALSPLKSELLESNKPVIITGAALAGSVASLFTLWLLETIDPKFSEKKKETIDPKRPRPRPRPLCITFGSPLIGDASLQRILENSLRNSCFLHVADAAQTLIAAGFEPFGSFLICFDSECNWIEDPEAVKELLKGDNTDLVDYGKILHRLKQSVFSTADSAGLITNDVIKGMKKRLKKKKQRFDQVKKLNDMKIAMAYMERYKKKSKEKNIGYYDDFKTQLVFLYEGLRKQLNDYWVSVVEEAEKKPQSDVSILRKRFLLAGNNYRRLMEPFDIAEYYRNGGKDYRNSDRGRSSHYVTLEKWFGDASIEKTRGEKSDLSHLLTFDSCFWAEVEEAMIVIKSLETHEGMRDEASMARLVKFEEYVWGLIGKREVSPEIFLEKSSFMKWWKEYKEIKGFNSDFTEFMNTGKYKSYGKLSCRLILLTCRLLYVKLSVDIADLSVVLLYAS</sequence>
<evidence type="ECO:0000313" key="9">
    <source>
        <dbReference type="EMBL" id="CAH2072723.1"/>
    </source>
</evidence>
<evidence type="ECO:0000256" key="3">
    <source>
        <dbReference type="ARBA" id="ARBA00022490"/>
    </source>
</evidence>
<dbReference type="Proteomes" id="UP000836841">
    <property type="component" value="Chromosome 6"/>
</dbReference>
<evidence type="ECO:0000256" key="5">
    <source>
        <dbReference type="ARBA" id="ARBA00022821"/>
    </source>
</evidence>
<dbReference type="Pfam" id="PF18117">
    <property type="entry name" value="EDS1_EP"/>
    <property type="match status" value="1"/>
</dbReference>
<keyword evidence="5" id="KW-0611">Plant defense</keyword>
<evidence type="ECO:0000313" key="10">
    <source>
        <dbReference type="Proteomes" id="UP000836841"/>
    </source>
</evidence>
<dbReference type="EMBL" id="OU466862">
    <property type="protein sequence ID" value="CAH2072723.1"/>
    <property type="molecule type" value="Genomic_DNA"/>
</dbReference>
<comment type="subcellular location">
    <subcellularLocation>
        <location evidence="2">Cytoplasm</location>
    </subcellularLocation>
    <subcellularLocation>
        <location evidence="1">Nucleus</location>
    </subcellularLocation>
</comment>
<protein>
    <recommendedName>
        <fullName evidence="11">Senescence-associated carboxylesterase 101</fullName>
    </recommendedName>
</protein>
<gene>
    <name evidence="9" type="ORF">TAV2_LOCUS22125</name>
</gene>
<keyword evidence="10" id="KW-1185">Reference proteome</keyword>